<dbReference type="Pfam" id="PF14657">
    <property type="entry name" value="Arm-DNA-bind_4"/>
    <property type="match status" value="1"/>
</dbReference>
<dbReference type="InterPro" id="IPR050090">
    <property type="entry name" value="Tyrosine_recombinase_XerCD"/>
</dbReference>
<dbReference type="InterPro" id="IPR028259">
    <property type="entry name" value="AP2-like_int_N"/>
</dbReference>
<dbReference type="AlphaFoldDB" id="A0A231Q6S5"/>
<proteinExistence type="inferred from homology"/>
<dbReference type="Proteomes" id="UP000215261">
    <property type="component" value="Unassembled WGS sequence"/>
</dbReference>
<evidence type="ECO:0000256" key="2">
    <source>
        <dbReference type="ARBA" id="ARBA00022908"/>
    </source>
</evidence>
<keyword evidence="4" id="KW-0233">DNA recombination</keyword>
<accession>A0A231Q6S5</accession>
<dbReference type="Gene3D" id="1.10.150.130">
    <property type="match status" value="1"/>
</dbReference>
<dbReference type="PANTHER" id="PTHR30349:SF64">
    <property type="entry name" value="PROPHAGE INTEGRASE INTD-RELATED"/>
    <property type="match status" value="1"/>
</dbReference>
<evidence type="ECO:0000259" key="5">
    <source>
        <dbReference type="PROSITE" id="PS51898"/>
    </source>
</evidence>
<sequence length="361" mass="41608">MASYIKRKSGWQVRFSRVDEHGKLVQVSKSGFATKDAAKKFAAELELAANIRNEDKLFADYFTEWHKTYKQGKVAPSTYRKYLHVDKVLHTYFPAEKLADMTRQKYQLFINEFGATHSKELMSQINIYVRSCVKSALYDELLKKDFTERVELSFNRQKTKNVDYLNVSEIKQLIQVLTDGLNPKYTSKYMILTAIYTGMRLGEIAGLTWKDIDFMHQTISVNKSYSYVQGELKEPKNRSSKRAIAVNQGLLSVLKQLRGHSSVMVFANEQNTIPTSNAVNKALRVALAQCNLDKANYHFHSLRHSHVAFLLYQGIDLYAISKRLGHADLTTTMKKYAYLIQEYEASQNKQIANKLQILHDF</sequence>
<comment type="similarity">
    <text evidence="1">Belongs to the 'phage' integrase family.</text>
</comment>
<dbReference type="RefSeq" id="WP_094051157.1">
    <property type="nucleotide sequence ID" value="NZ_LUGE01000066.1"/>
</dbReference>
<reference evidence="6 7" key="1">
    <citation type="submission" date="2016-03" db="EMBL/GenBank/DDBJ databases">
        <title>Sequencing of Lactobacillus Species from Commercial Turkeys.</title>
        <authorList>
            <person name="Johnson T.J."/>
            <person name="Youmans B.P."/>
            <person name="Case K.A."/>
        </authorList>
    </citation>
    <scope>NUCLEOTIDE SEQUENCE [LARGE SCALE GENOMIC DNA]</scope>
    <source>
        <strain evidence="6 7">UMNLA1</strain>
    </source>
</reference>
<dbReference type="InterPro" id="IPR002104">
    <property type="entry name" value="Integrase_catalytic"/>
</dbReference>
<dbReference type="GO" id="GO:0003677">
    <property type="term" value="F:DNA binding"/>
    <property type="evidence" value="ECO:0007669"/>
    <property type="project" value="UniProtKB-KW"/>
</dbReference>
<dbReference type="PANTHER" id="PTHR30349">
    <property type="entry name" value="PHAGE INTEGRASE-RELATED"/>
    <property type="match status" value="1"/>
</dbReference>
<feature type="domain" description="Tyr recombinase" evidence="5">
    <location>
        <begin position="160"/>
        <end position="353"/>
    </location>
</feature>
<keyword evidence="3" id="KW-0238">DNA-binding</keyword>
<evidence type="ECO:0000313" key="7">
    <source>
        <dbReference type="Proteomes" id="UP000215261"/>
    </source>
</evidence>
<evidence type="ECO:0000256" key="1">
    <source>
        <dbReference type="ARBA" id="ARBA00008857"/>
    </source>
</evidence>
<dbReference type="PROSITE" id="PS51898">
    <property type="entry name" value="TYR_RECOMBINASE"/>
    <property type="match status" value="1"/>
</dbReference>
<keyword evidence="2" id="KW-0229">DNA integration</keyword>
<dbReference type="Gene3D" id="1.10.443.10">
    <property type="entry name" value="Intergrase catalytic core"/>
    <property type="match status" value="1"/>
</dbReference>
<protein>
    <submittedName>
        <fullName evidence="6">Integrase</fullName>
    </submittedName>
</protein>
<dbReference type="InterPro" id="IPR004107">
    <property type="entry name" value="Integrase_SAM-like_N"/>
</dbReference>
<dbReference type="Pfam" id="PF00589">
    <property type="entry name" value="Phage_integrase"/>
    <property type="match status" value="1"/>
</dbReference>
<dbReference type="SUPFAM" id="SSF56349">
    <property type="entry name" value="DNA breaking-rejoining enzymes"/>
    <property type="match status" value="1"/>
</dbReference>
<evidence type="ECO:0000313" key="6">
    <source>
        <dbReference type="EMBL" id="OXS41563.1"/>
    </source>
</evidence>
<dbReference type="GO" id="GO:0015074">
    <property type="term" value="P:DNA integration"/>
    <property type="evidence" value="ECO:0007669"/>
    <property type="project" value="UniProtKB-KW"/>
</dbReference>
<gene>
    <name evidence="6" type="ORF">AYP69_02740</name>
</gene>
<dbReference type="InterPro" id="IPR013762">
    <property type="entry name" value="Integrase-like_cat_sf"/>
</dbReference>
<organism evidence="6 7">
    <name type="scientific">Ligilactobacillus agilis</name>
    <dbReference type="NCBI Taxonomy" id="1601"/>
    <lineage>
        <taxon>Bacteria</taxon>
        <taxon>Bacillati</taxon>
        <taxon>Bacillota</taxon>
        <taxon>Bacilli</taxon>
        <taxon>Lactobacillales</taxon>
        <taxon>Lactobacillaceae</taxon>
        <taxon>Ligilactobacillus</taxon>
    </lineage>
</organism>
<dbReference type="EMBL" id="LUGO01000030">
    <property type="protein sequence ID" value="OXS41563.1"/>
    <property type="molecule type" value="Genomic_DNA"/>
</dbReference>
<dbReference type="Pfam" id="PF14659">
    <property type="entry name" value="Phage_int_SAM_3"/>
    <property type="match status" value="1"/>
</dbReference>
<dbReference type="GO" id="GO:0006310">
    <property type="term" value="P:DNA recombination"/>
    <property type="evidence" value="ECO:0007669"/>
    <property type="project" value="UniProtKB-KW"/>
</dbReference>
<dbReference type="InterPro" id="IPR011010">
    <property type="entry name" value="DNA_brk_join_enz"/>
</dbReference>
<dbReference type="CDD" id="cd01189">
    <property type="entry name" value="INT_ICEBs1_C_like"/>
    <property type="match status" value="1"/>
</dbReference>
<evidence type="ECO:0000256" key="4">
    <source>
        <dbReference type="ARBA" id="ARBA00023172"/>
    </source>
</evidence>
<comment type="caution">
    <text evidence="6">The sequence shown here is derived from an EMBL/GenBank/DDBJ whole genome shotgun (WGS) entry which is preliminary data.</text>
</comment>
<name>A0A231Q6S5_9LACO</name>
<dbReference type="InterPro" id="IPR010998">
    <property type="entry name" value="Integrase_recombinase_N"/>
</dbReference>
<evidence type="ECO:0000256" key="3">
    <source>
        <dbReference type="ARBA" id="ARBA00023125"/>
    </source>
</evidence>